<dbReference type="PRINTS" id="PR00119">
    <property type="entry name" value="CATATPASE"/>
</dbReference>
<dbReference type="InterPro" id="IPR023214">
    <property type="entry name" value="HAD_sf"/>
</dbReference>
<dbReference type="InterPro" id="IPR059000">
    <property type="entry name" value="ATPase_P-type_domA"/>
</dbReference>
<evidence type="ECO:0000256" key="12">
    <source>
        <dbReference type="ARBA" id="ARBA00023065"/>
    </source>
</evidence>
<feature type="transmembrane region" description="Helical" evidence="15">
    <location>
        <begin position="733"/>
        <end position="753"/>
    </location>
</feature>
<dbReference type="GO" id="GO:0012505">
    <property type="term" value="C:endomembrane system"/>
    <property type="evidence" value="ECO:0007669"/>
    <property type="project" value="UniProtKB-SubCell"/>
</dbReference>
<evidence type="ECO:0000256" key="6">
    <source>
        <dbReference type="ARBA" id="ARBA00022741"/>
    </source>
</evidence>
<sequence length="996" mass="110927">MDKEALQFTLTIPQLMGLHTIGDKNNLEKLQELGGVEKLTEELHSNLEVGLPQWEIKEGFTTRRGEYGSNRFAEPPHSSFFGLFFGTFKDTTLIILIVSAVISLVLGLTLGDRSSDWIDGTAILVAVLIVSFVTAINDFQKEKQFRRLNKVKEDIQVKVIREDPSNYGVGAEQTISFFDLNVGDIVILSTGDKVPADGILFLANELVANESGMTGEADDVHKSIDSKPQMLCGTQVIEGEGKMIVTSVGIHSQWGDAKKNFEKPPDPTPLQNKLDKMAVFIGKVGLYSAILTVLALVIAWVVWAIKHRSTFSRDRWELLVDYIIIGVTIVVVAVPEGLPLAVTISLAYSMKKMMKDMNLVRHLSSCETMGNATNICSDKTGTLTQNLMIATEVYLFGTHYQELPSADDLKPEFIELLNEGIAVNSKAFFEKVDGENKETGSRTEIALLKFVQRFDCDYQAIRKKFEKKRPKIFTFSSERKRAGTIVEKEAGYRLYLSGAGEIVLGRCSSSLDENGNVVEIDDSERQRLNSILDAMASNGLRTITLAYRDFDEAQGDWSNEEEIESNLTCYCIVGIKDPVRQEVPYAVDECQKAGIFVRMVTGDNILTAKHIATECGILKEDGVAIEGHEWRTKNEEEQLALLPKLQVLARSSPKDKLTLVSLLRKKGEIVGVTGDGTNDAPALKEADVGLAMGITGTDVAKEASDIIILDDNFKSIVNSVMWGRSVYDNIRKFLQFQLTVNVAALAVALIGAISQKGTPLKAIQLLWVNLIMDTMAALALGTEPPTRELLKRKPYSRDESLLSNIMKRNILGQSTYQLIVLFVILYAGGKIFDYNTSNDDEETHLYTILFNAFVWCQVFNEINCRKIADENNVFKRMFKNPMFLFIVSITIILQTLIVEFGGEFFSTKKLTWAEWLVCLVIGALSIPIGFLLRLIPVPVDKVKPKKTKDESDEKTSLLDNEVKINEDKDNDDDNDGDKEKLNSDTSDDLIDDSKQN</sequence>
<protein>
    <recommendedName>
        <fullName evidence="15">Calcium-transporting ATPase</fullName>
        <ecNumber evidence="15">7.2.2.10</ecNumber>
    </recommendedName>
</protein>
<dbReference type="SUPFAM" id="SSF81665">
    <property type="entry name" value="Calcium ATPase, transmembrane domain M"/>
    <property type="match status" value="1"/>
</dbReference>
<dbReference type="Gene3D" id="1.20.1110.10">
    <property type="entry name" value="Calcium-transporting ATPase, transmembrane domain"/>
    <property type="match status" value="1"/>
</dbReference>
<name>A0A9Q0RIX7_ANAIG</name>
<comment type="caution">
    <text evidence="15">Lacks conserved residue(s) required for the propagation of feature annotation.</text>
</comment>
<dbReference type="SFLD" id="SFLDG00002">
    <property type="entry name" value="C1.7:_P-type_atpase_like"/>
    <property type="match status" value="1"/>
</dbReference>
<dbReference type="EC" id="7.2.2.10" evidence="15"/>
<dbReference type="Gene3D" id="3.40.1110.10">
    <property type="entry name" value="Calcium-transporting ATPase, cytoplasmic domain N"/>
    <property type="match status" value="1"/>
</dbReference>
<evidence type="ECO:0000256" key="7">
    <source>
        <dbReference type="ARBA" id="ARBA00022837"/>
    </source>
</evidence>
<dbReference type="NCBIfam" id="TIGR01517">
    <property type="entry name" value="ATPase-IIB_Ca"/>
    <property type="match status" value="1"/>
</dbReference>
<comment type="function">
    <text evidence="15">Catalyzes the hydrolysis of ATP coupled with the transport of calcium.</text>
</comment>
<dbReference type="GO" id="GO:0016887">
    <property type="term" value="F:ATP hydrolysis activity"/>
    <property type="evidence" value="ECO:0007669"/>
    <property type="project" value="InterPro"/>
</dbReference>
<feature type="domain" description="Cation-transporting P-type ATPase N-terminal" evidence="17">
    <location>
        <begin position="29"/>
        <end position="108"/>
    </location>
</feature>
<dbReference type="PROSITE" id="PS00154">
    <property type="entry name" value="ATPASE_E1_E2"/>
    <property type="match status" value="1"/>
</dbReference>
<evidence type="ECO:0000256" key="4">
    <source>
        <dbReference type="ARBA" id="ARBA00022692"/>
    </source>
</evidence>
<dbReference type="PANTHER" id="PTHR24093">
    <property type="entry name" value="CATION TRANSPORTING ATPASE"/>
    <property type="match status" value="1"/>
</dbReference>
<evidence type="ECO:0000256" key="10">
    <source>
        <dbReference type="ARBA" id="ARBA00022967"/>
    </source>
</evidence>
<dbReference type="OrthoDB" id="3352408at2759"/>
<dbReference type="InterPro" id="IPR006408">
    <property type="entry name" value="P-type_ATPase_IIB"/>
</dbReference>
<feature type="transmembrane region" description="Helical" evidence="15">
    <location>
        <begin position="815"/>
        <end position="832"/>
    </location>
</feature>
<keyword evidence="8 15" id="KW-0067">ATP-binding</keyword>
<evidence type="ECO:0000256" key="13">
    <source>
        <dbReference type="ARBA" id="ARBA00023136"/>
    </source>
</evidence>
<keyword evidence="2 15" id="KW-0813">Transport</keyword>
<comment type="catalytic activity">
    <reaction evidence="14 15">
        <text>Ca(2+)(in) + ATP + H2O = Ca(2+)(out) + ADP + phosphate + H(+)</text>
        <dbReference type="Rhea" id="RHEA:18105"/>
        <dbReference type="ChEBI" id="CHEBI:15377"/>
        <dbReference type="ChEBI" id="CHEBI:15378"/>
        <dbReference type="ChEBI" id="CHEBI:29108"/>
        <dbReference type="ChEBI" id="CHEBI:30616"/>
        <dbReference type="ChEBI" id="CHEBI:43474"/>
        <dbReference type="ChEBI" id="CHEBI:456216"/>
        <dbReference type="EC" id="7.2.2.10"/>
    </reaction>
</comment>
<dbReference type="Gene3D" id="3.40.50.1000">
    <property type="entry name" value="HAD superfamily/HAD-like"/>
    <property type="match status" value="1"/>
</dbReference>
<evidence type="ECO:0000256" key="14">
    <source>
        <dbReference type="ARBA" id="ARBA00048694"/>
    </source>
</evidence>
<dbReference type="SUPFAM" id="SSF81660">
    <property type="entry name" value="Metal cation-transporting ATPase, ATP-binding domain N"/>
    <property type="match status" value="1"/>
</dbReference>
<keyword evidence="12 15" id="KW-0406">Ion transport</keyword>
<evidence type="ECO:0000256" key="8">
    <source>
        <dbReference type="ARBA" id="ARBA00022840"/>
    </source>
</evidence>
<feature type="transmembrane region" description="Helical" evidence="15">
    <location>
        <begin position="765"/>
        <end position="782"/>
    </location>
</feature>
<dbReference type="Gene3D" id="2.70.150.10">
    <property type="entry name" value="Calcium-transporting ATPase, cytoplasmic transduction domain A"/>
    <property type="match status" value="1"/>
</dbReference>
<reference evidence="18" key="1">
    <citation type="submission" date="2022-10" db="EMBL/GenBank/DDBJ databases">
        <title>Novel sulphate-reducing endosymbionts in the free-living metamonad Anaeramoeba.</title>
        <authorList>
            <person name="Jerlstrom-Hultqvist J."/>
            <person name="Cepicka I."/>
            <person name="Gallot-Lavallee L."/>
            <person name="Salas-Leiva D."/>
            <person name="Curtis B.A."/>
            <person name="Zahonova K."/>
            <person name="Pipaliya S."/>
            <person name="Dacks J."/>
            <person name="Roger A.J."/>
        </authorList>
    </citation>
    <scope>NUCLEOTIDE SEQUENCE</scope>
    <source>
        <strain evidence="18">BMAN</strain>
    </source>
</reference>
<dbReference type="GO" id="GO:0005524">
    <property type="term" value="F:ATP binding"/>
    <property type="evidence" value="ECO:0007669"/>
    <property type="project" value="UniProtKB-KW"/>
</dbReference>
<dbReference type="FunFam" id="3.40.50.1000:FF:000001">
    <property type="entry name" value="Phospholipid-transporting ATPase IC"/>
    <property type="match status" value="1"/>
</dbReference>
<evidence type="ECO:0000256" key="5">
    <source>
        <dbReference type="ARBA" id="ARBA00022723"/>
    </source>
</evidence>
<dbReference type="InterPro" id="IPR018303">
    <property type="entry name" value="ATPase_P-typ_P_site"/>
</dbReference>
<evidence type="ECO:0000256" key="16">
    <source>
        <dbReference type="SAM" id="MobiDB-lite"/>
    </source>
</evidence>
<dbReference type="AlphaFoldDB" id="A0A9Q0RIX7"/>
<keyword evidence="13 15" id="KW-0472">Membrane</keyword>
<dbReference type="CDD" id="cd02081">
    <property type="entry name" value="P-type_ATPase_Ca_PMCA-like"/>
    <property type="match status" value="1"/>
</dbReference>
<dbReference type="InterPro" id="IPR001757">
    <property type="entry name" value="P_typ_ATPase"/>
</dbReference>
<feature type="transmembrane region" description="Helical" evidence="15">
    <location>
        <begin position="323"/>
        <end position="348"/>
    </location>
</feature>
<dbReference type="Proteomes" id="UP001149090">
    <property type="component" value="Unassembled WGS sequence"/>
</dbReference>
<keyword evidence="3 15" id="KW-0109">Calcium transport</keyword>
<keyword evidence="5" id="KW-0479">Metal-binding</keyword>
<dbReference type="FunFam" id="3.40.50.1000:FF:000018">
    <property type="entry name" value="Calcium-transporting ATPase"/>
    <property type="match status" value="1"/>
</dbReference>
<dbReference type="SMART" id="SM00831">
    <property type="entry name" value="Cation_ATPase_N"/>
    <property type="match status" value="1"/>
</dbReference>
<evidence type="ECO:0000259" key="17">
    <source>
        <dbReference type="SMART" id="SM00831"/>
    </source>
</evidence>
<keyword evidence="10" id="KW-1278">Translocase</keyword>
<dbReference type="SFLD" id="SFLDS00003">
    <property type="entry name" value="Haloacid_Dehalogenase"/>
    <property type="match status" value="1"/>
</dbReference>
<dbReference type="SFLD" id="SFLDF00027">
    <property type="entry name" value="p-type_atpase"/>
    <property type="match status" value="1"/>
</dbReference>
<feature type="transmembrane region" description="Helical" evidence="15">
    <location>
        <begin position="117"/>
        <end position="137"/>
    </location>
</feature>
<keyword evidence="7 15" id="KW-0106">Calcium</keyword>
<dbReference type="GO" id="GO:0046872">
    <property type="term" value="F:metal ion binding"/>
    <property type="evidence" value="ECO:0007669"/>
    <property type="project" value="UniProtKB-KW"/>
</dbReference>
<dbReference type="Pfam" id="PF13246">
    <property type="entry name" value="Cation_ATPase"/>
    <property type="match status" value="1"/>
</dbReference>
<dbReference type="GO" id="GO:0005388">
    <property type="term" value="F:P-type calcium transporter activity"/>
    <property type="evidence" value="ECO:0007669"/>
    <property type="project" value="UniProtKB-EC"/>
</dbReference>
<feature type="transmembrane region" description="Helical" evidence="15">
    <location>
        <begin position="882"/>
        <end position="900"/>
    </location>
</feature>
<dbReference type="InterPro" id="IPR044492">
    <property type="entry name" value="P_typ_ATPase_HD_dom"/>
</dbReference>
<comment type="caution">
    <text evidence="18">The sequence shown here is derived from an EMBL/GenBank/DDBJ whole genome shotgun (WGS) entry which is preliminary data.</text>
</comment>
<feature type="transmembrane region" description="Helical" evidence="15">
    <location>
        <begin position="284"/>
        <end position="303"/>
    </location>
</feature>
<evidence type="ECO:0000256" key="9">
    <source>
        <dbReference type="ARBA" id="ARBA00022842"/>
    </source>
</evidence>
<evidence type="ECO:0000256" key="15">
    <source>
        <dbReference type="RuleBase" id="RU361146"/>
    </source>
</evidence>
<dbReference type="SUPFAM" id="SSF81653">
    <property type="entry name" value="Calcium ATPase, transduction domain A"/>
    <property type="match status" value="1"/>
</dbReference>
<evidence type="ECO:0000313" key="18">
    <source>
        <dbReference type="EMBL" id="KAJ5080234.1"/>
    </source>
</evidence>
<feature type="transmembrane region" description="Helical" evidence="15">
    <location>
        <begin position="844"/>
        <end position="862"/>
    </location>
</feature>
<comment type="similarity">
    <text evidence="15">Belongs to the cation transport ATPase (P-type) (TC 3.A.3) family.</text>
</comment>
<dbReference type="InterPro" id="IPR006068">
    <property type="entry name" value="ATPase_P-typ_cation-transptr_C"/>
</dbReference>
<accession>A0A9Q0RIX7</accession>
<evidence type="ECO:0000256" key="3">
    <source>
        <dbReference type="ARBA" id="ARBA00022568"/>
    </source>
</evidence>
<keyword evidence="6 15" id="KW-0547">Nucleotide-binding</keyword>
<dbReference type="EMBL" id="JAPDFW010000011">
    <property type="protein sequence ID" value="KAJ5080234.1"/>
    <property type="molecule type" value="Genomic_DNA"/>
</dbReference>
<dbReference type="SUPFAM" id="SSF56784">
    <property type="entry name" value="HAD-like"/>
    <property type="match status" value="1"/>
</dbReference>
<dbReference type="InterPro" id="IPR008250">
    <property type="entry name" value="ATPase_P-typ_transduc_dom_A_sf"/>
</dbReference>
<dbReference type="OMA" id="YRMYVKG"/>
<evidence type="ECO:0000256" key="1">
    <source>
        <dbReference type="ARBA" id="ARBA00004127"/>
    </source>
</evidence>
<gene>
    <name evidence="18" type="ORF">M0811_03718</name>
</gene>
<dbReference type="Pfam" id="PF00689">
    <property type="entry name" value="Cation_ATPase_C"/>
    <property type="match status" value="1"/>
</dbReference>
<dbReference type="InterPro" id="IPR023299">
    <property type="entry name" value="ATPase_P-typ_cyto_dom_N"/>
</dbReference>
<feature type="region of interest" description="Disordered" evidence="16">
    <location>
        <begin position="944"/>
        <end position="996"/>
    </location>
</feature>
<dbReference type="GO" id="GO:0005886">
    <property type="term" value="C:plasma membrane"/>
    <property type="evidence" value="ECO:0007669"/>
    <property type="project" value="TreeGrafter"/>
</dbReference>
<dbReference type="InterPro" id="IPR023298">
    <property type="entry name" value="ATPase_P-typ_TM_dom_sf"/>
</dbReference>
<dbReference type="PANTHER" id="PTHR24093:SF369">
    <property type="entry name" value="CALCIUM-TRANSPORTING ATPASE"/>
    <property type="match status" value="1"/>
</dbReference>
<dbReference type="Pfam" id="PF00690">
    <property type="entry name" value="Cation_ATPase_N"/>
    <property type="match status" value="1"/>
</dbReference>
<keyword evidence="9" id="KW-0460">Magnesium</keyword>
<dbReference type="InterPro" id="IPR004014">
    <property type="entry name" value="ATPase_P-typ_cation-transptr_N"/>
</dbReference>
<evidence type="ECO:0000313" key="19">
    <source>
        <dbReference type="Proteomes" id="UP001149090"/>
    </source>
</evidence>
<keyword evidence="4 15" id="KW-0812">Transmembrane</keyword>
<keyword evidence="19" id="KW-1185">Reference proteome</keyword>
<evidence type="ECO:0000256" key="2">
    <source>
        <dbReference type="ARBA" id="ARBA00022448"/>
    </source>
</evidence>
<dbReference type="PRINTS" id="PR00120">
    <property type="entry name" value="HATPASE"/>
</dbReference>
<feature type="compositionally biased region" description="Basic and acidic residues" evidence="16">
    <location>
        <begin position="947"/>
        <end position="967"/>
    </location>
</feature>
<feature type="transmembrane region" description="Helical" evidence="15">
    <location>
        <begin position="912"/>
        <end position="935"/>
    </location>
</feature>
<dbReference type="InterPro" id="IPR036412">
    <property type="entry name" value="HAD-like_sf"/>
</dbReference>
<dbReference type="NCBIfam" id="TIGR01494">
    <property type="entry name" value="ATPase_P-type"/>
    <property type="match status" value="2"/>
</dbReference>
<dbReference type="Pfam" id="PF00122">
    <property type="entry name" value="E1-E2_ATPase"/>
    <property type="match status" value="1"/>
</dbReference>
<proteinExistence type="inferred from homology"/>
<organism evidence="18 19">
    <name type="scientific">Anaeramoeba ignava</name>
    <name type="common">Anaerobic marine amoeba</name>
    <dbReference type="NCBI Taxonomy" id="1746090"/>
    <lineage>
        <taxon>Eukaryota</taxon>
        <taxon>Metamonada</taxon>
        <taxon>Anaeramoebidae</taxon>
        <taxon>Anaeramoeba</taxon>
    </lineage>
</organism>
<dbReference type="FunFam" id="1.20.1110.10:FF:000039">
    <property type="entry name" value="Calcium-transporting ATPase"/>
    <property type="match status" value="1"/>
</dbReference>
<keyword evidence="11 15" id="KW-1133">Transmembrane helix</keyword>
<evidence type="ECO:0000256" key="11">
    <source>
        <dbReference type="ARBA" id="ARBA00022989"/>
    </source>
</evidence>
<comment type="subcellular location">
    <subcellularLocation>
        <location evidence="1">Endomembrane system</location>
        <topology evidence="1">Multi-pass membrane protein</topology>
    </subcellularLocation>
    <subcellularLocation>
        <location evidence="15">Membrane</location>
        <topology evidence="15">Multi-pass membrane protein</topology>
    </subcellularLocation>
</comment>